<dbReference type="PANTHER" id="PTHR43798:SF5">
    <property type="entry name" value="MONOACYLGLYCEROL LIPASE ABHD6"/>
    <property type="match status" value="1"/>
</dbReference>
<dbReference type="AlphaFoldDB" id="I4D2T3"/>
<sequence length="250" mass="27512">MPYVSVGGIDIFFERSDGDSLPLIFIHGAGGSSQRWAKQLSGLQNQLTMIAVDLPGHGNSGGNLLSDIPAMAEFLNQFVRALAVEKFFLAGHSMGGAIAQEFTLRYPNKVEGLILIGTGARLKVGQTILDAFAIGQLPFKDVNHLYGSSISEEQKTKELRELQKIPTKVLGADFQACSMFDRINDVEKIKVPALILVGEEDVMTPVKYSRFLTEKLPDSNLRMIEAAGHMCMEEKATEVNEALLYFFKKL</sequence>
<dbReference type="GO" id="GO:0046464">
    <property type="term" value="P:acylglycerol catabolic process"/>
    <property type="evidence" value="ECO:0007669"/>
    <property type="project" value="TreeGrafter"/>
</dbReference>
<dbReference type="RefSeq" id="WP_014826115.1">
    <property type="nucleotide sequence ID" value="NC_018068.1"/>
</dbReference>
<keyword evidence="2" id="KW-0378">Hydrolase</keyword>
<reference evidence="2 3" key="1">
    <citation type="journal article" date="2012" name="J. Bacteriol.">
        <title>Complete genome sequences of Desulfosporosinus orientis DSM765T, Desulfosporosinus youngiae DSM17734T, Desulfosporosinus meridiei DSM13257T, and Desulfosporosinus acidiphilus DSM22704T.</title>
        <authorList>
            <person name="Pester M."/>
            <person name="Brambilla E."/>
            <person name="Alazard D."/>
            <person name="Rattei T."/>
            <person name="Weinmaier T."/>
            <person name="Han J."/>
            <person name="Lucas S."/>
            <person name="Lapidus A."/>
            <person name="Cheng J.F."/>
            <person name="Goodwin L."/>
            <person name="Pitluck S."/>
            <person name="Peters L."/>
            <person name="Ovchinnikova G."/>
            <person name="Teshima H."/>
            <person name="Detter J.C."/>
            <person name="Han C.S."/>
            <person name="Tapia R."/>
            <person name="Land M.L."/>
            <person name="Hauser L."/>
            <person name="Kyrpides N.C."/>
            <person name="Ivanova N.N."/>
            <person name="Pagani I."/>
            <person name="Huntmann M."/>
            <person name="Wei C.L."/>
            <person name="Davenport K.W."/>
            <person name="Daligault H."/>
            <person name="Chain P.S."/>
            <person name="Chen A."/>
            <person name="Mavromatis K."/>
            <person name="Markowitz V."/>
            <person name="Szeto E."/>
            <person name="Mikhailova N."/>
            <person name="Pati A."/>
            <person name="Wagner M."/>
            <person name="Woyke T."/>
            <person name="Ollivier B."/>
            <person name="Klenk H.P."/>
            <person name="Spring S."/>
            <person name="Loy A."/>
        </authorList>
    </citation>
    <scope>NUCLEOTIDE SEQUENCE [LARGE SCALE GENOMIC DNA]</scope>
    <source>
        <strain evidence="3">DSM 22704 / JCM 16185 / SJ4</strain>
    </source>
</reference>
<evidence type="ECO:0000313" key="3">
    <source>
        <dbReference type="Proteomes" id="UP000002892"/>
    </source>
</evidence>
<dbReference type="PRINTS" id="PR00111">
    <property type="entry name" value="ABHYDROLASE"/>
</dbReference>
<dbReference type="eggNOG" id="COG2267">
    <property type="taxonomic scope" value="Bacteria"/>
</dbReference>
<evidence type="ECO:0000259" key="1">
    <source>
        <dbReference type="Pfam" id="PF12146"/>
    </source>
</evidence>
<name>I4D2T3_DESAJ</name>
<gene>
    <name evidence="2" type="ordered locus">Desaci_1068</name>
</gene>
<dbReference type="GO" id="GO:0016020">
    <property type="term" value="C:membrane"/>
    <property type="evidence" value="ECO:0007669"/>
    <property type="project" value="TreeGrafter"/>
</dbReference>
<dbReference type="GO" id="GO:0016746">
    <property type="term" value="F:acyltransferase activity"/>
    <property type="evidence" value="ECO:0007669"/>
    <property type="project" value="UniProtKB-KW"/>
</dbReference>
<proteinExistence type="predicted"/>
<dbReference type="InterPro" id="IPR050266">
    <property type="entry name" value="AB_hydrolase_sf"/>
</dbReference>
<accession>I4D2T3</accession>
<dbReference type="SUPFAM" id="SSF53474">
    <property type="entry name" value="alpha/beta-Hydrolases"/>
    <property type="match status" value="1"/>
</dbReference>
<dbReference type="KEGG" id="dai:Desaci_1068"/>
<dbReference type="Proteomes" id="UP000002892">
    <property type="component" value="Chromosome"/>
</dbReference>
<dbReference type="Gene3D" id="3.40.50.1820">
    <property type="entry name" value="alpha/beta hydrolase"/>
    <property type="match status" value="1"/>
</dbReference>
<dbReference type="InterPro" id="IPR029058">
    <property type="entry name" value="AB_hydrolase_fold"/>
</dbReference>
<dbReference type="EMBL" id="CP003639">
    <property type="protein sequence ID" value="AFM40107.1"/>
    <property type="molecule type" value="Genomic_DNA"/>
</dbReference>
<evidence type="ECO:0000313" key="2">
    <source>
        <dbReference type="EMBL" id="AFM40107.1"/>
    </source>
</evidence>
<protein>
    <submittedName>
        <fullName evidence="2">Putative hydrolase or acyltransferase of alpha/beta superfamily</fullName>
    </submittedName>
</protein>
<dbReference type="HOGENOM" id="CLU_020336_50_1_9"/>
<keyword evidence="3" id="KW-1185">Reference proteome</keyword>
<dbReference type="InterPro" id="IPR022742">
    <property type="entry name" value="Hydrolase_4"/>
</dbReference>
<dbReference type="InterPro" id="IPR000073">
    <property type="entry name" value="AB_hydrolase_1"/>
</dbReference>
<dbReference type="OrthoDB" id="9775557at2"/>
<keyword evidence="2" id="KW-0012">Acyltransferase</keyword>
<dbReference type="Pfam" id="PF12146">
    <property type="entry name" value="Hydrolase_4"/>
    <property type="match status" value="1"/>
</dbReference>
<organism evidence="2 3">
    <name type="scientific">Desulfosporosinus acidiphilus (strain DSM 22704 / JCM 16185 / SJ4)</name>
    <dbReference type="NCBI Taxonomy" id="646529"/>
    <lineage>
        <taxon>Bacteria</taxon>
        <taxon>Bacillati</taxon>
        <taxon>Bacillota</taxon>
        <taxon>Clostridia</taxon>
        <taxon>Eubacteriales</taxon>
        <taxon>Desulfitobacteriaceae</taxon>
        <taxon>Desulfosporosinus</taxon>
    </lineage>
</organism>
<dbReference type="GO" id="GO:0047372">
    <property type="term" value="F:monoacylglycerol lipase activity"/>
    <property type="evidence" value="ECO:0007669"/>
    <property type="project" value="TreeGrafter"/>
</dbReference>
<keyword evidence="2" id="KW-0808">Transferase</keyword>
<dbReference type="PANTHER" id="PTHR43798">
    <property type="entry name" value="MONOACYLGLYCEROL LIPASE"/>
    <property type="match status" value="1"/>
</dbReference>
<feature type="domain" description="Serine aminopeptidase S33" evidence="1">
    <location>
        <begin position="23"/>
        <end position="235"/>
    </location>
</feature>
<dbReference type="STRING" id="646529.Desaci_1068"/>